<evidence type="ECO:0000256" key="1">
    <source>
        <dbReference type="ARBA" id="ARBA00023015"/>
    </source>
</evidence>
<dbReference type="SMART" id="SM00345">
    <property type="entry name" value="HTH_GNTR"/>
    <property type="match status" value="1"/>
</dbReference>
<keyword evidence="2" id="KW-0238">DNA-binding</keyword>
<dbReference type="GO" id="GO:0003677">
    <property type="term" value="F:DNA binding"/>
    <property type="evidence" value="ECO:0007669"/>
    <property type="project" value="UniProtKB-KW"/>
</dbReference>
<proteinExistence type="predicted"/>
<evidence type="ECO:0000259" key="4">
    <source>
        <dbReference type="PROSITE" id="PS50949"/>
    </source>
</evidence>
<evidence type="ECO:0000313" key="6">
    <source>
        <dbReference type="Proteomes" id="UP000292685"/>
    </source>
</evidence>
<dbReference type="SUPFAM" id="SSF46785">
    <property type="entry name" value="Winged helix' DNA-binding domain"/>
    <property type="match status" value="1"/>
</dbReference>
<keyword evidence="6" id="KW-1185">Reference proteome</keyword>
<sequence length="216" mass="23523">MAAGAGFTSEAVRVTERIRNEIIDGVRAPGSKLVERDLALELGVSRLPVREALQALVAEGIVTPRPRSWAIVREFTASDIADLIEVRASLEVLTFKLAAQRHTRSALAELREALDDEVRSAAAGEAREARRAGVRFHEIVTRMAGNELLLEVQASLSARMRWLLSQHDDLEGIAQEHAELYEAIASRNVGGVEPLVLAHLETSRANAAEATGHRLA</sequence>
<feature type="domain" description="HTH gntR-type" evidence="4">
    <location>
        <begin position="8"/>
        <end position="75"/>
    </location>
</feature>
<dbReference type="Gene3D" id="1.10.10.10">
    <property type="entry name" value="Winged helix-like DNA-binding domain superfamily/Winged helix DNA-binding domain"/>
    <property type="match status" value="1"/>
</dbReference>
<name>A0A4Q8AF96_9MICC</name>
<dbReference type="InterPro" id="IPR036388">
    <property type="entry name" value="WH-like_DNA-bd_sf"/>
</dbReference>
<organism evidence="5 6">
    <name type="scientific">Zhihengliuella halotolerans</name>
    <dbReference type="NCBI Taxonomy" id="370736"/>
    <lineage>
        <taxon>Bacteria</taxon>
        <taxon>Bacillati</taxon>
        <taxon>Actinomycetota</taxon>
        <taxon>Actinomycetes</taxon>
        <taxon>Micrococcales</taxon>
        <taxon>Micrococcaceae</taxon>
        <taxon>Zhihengliuella</taxon>
    </lineage>
</organism>
<gene>
    <name evidence="5" type="ORF">EV380_1882</name>
</gene>
<dbReference type="RefSeq" id="WP_130450913.1">
    <property type="nucleotide sequence ID" value="NZ_SHLA01000001.1"/>
</dbReference>
<dbReference type="InterPro" id="IPR000524">
    <property type="entry name" value="Tscrpt_reg_HTH_GntR"/>
</dbReference>
<keyword evidence="3" id="KW-0804">Transcription</keyword>
<evidence type="ECO:0000256" key="2">
    <source>
        <dbReference type="ARBA" id="ARBA00023125"/>
    </source>
</evidence>
<dbReference type="OrthoDB" id="9816161at2"/>
<dbReference type="InterPro" id="IPR011711">
    <property type="entry name" value="GntR_C"/>
</dbReference>
<reference evidence="5 6" key="1">
    <citation type="submission" date="2019-02" db="EMBL/GenBank/DDBJ databases">
        <title>Sequencing the genomes of 1000 actinobacteria strains.</title>
        <authorList>
            <person name="Klenk H.-P."/>
        </authorList>
    </citation>
    <scope>NUCLEOTIDE SEQUENCE [LARGE SCALE GENOMIC DNA]</scope>
    <source>
        <strain evidence="5 6">DSM 17364</strain>
    </source>
</reference>
<comment type="caution">
    <text evidence="5">The sequence shown here is derived from an EMBL/GenBank/DDBJ whole genome shotgun (WGS) entry which is preliminary data.</text>
</comment>
<dbReference type="SUPFAM" id="SSF48008">
    <property type="entry name" value="GntR ligand-binding domain-like"/>
    <property type="match status" value="1"/>
</dbReference>
<dbReference type="AlphaFoldDB" id="A0A4Q8AF96"/>
<dbReference type="Proteomes" id="UP000292685">
    <property type="component" value="Unassembled WGS sequence"/>
</dbReference>
<dbReference type="Gene3D" id="1.20.120.530">
    <property type="entry name" value="GntR ligand-binding domain-like"/>
    <property type="match status" value="1"/>
</dbReference>
<dbReference type="InterPro" id="IPR008920">
    <property type="entry name" value="TF_FadR/GntR_C"/>
</dbReference>
<keyword evidence="1" id="KW-0805">Transcription regulation</keyword>
<evidence type="ECO:0000313" key="5">
    <source>
        <dbReference type="EMBL" id="RZU62289.1"/>
    </source>
</evidence>
<dbReference type="PANTHER" id="PTHR43537:SF45">
    <property type="entry name" value="GNTR FAMILY REGULATORY PROTEIN"/>
    <property type="match status" value="1"/>
</dbReference>
<evidence type="ECO:0000256" key="3">
    <source>
        <dbReference type="ARBA" id="ARBA00023163"/>
    </source>
</evidence>
<dbReference type="Pfam" id="PF00392">
    <property type="entry name" value="GntR"/>
    <property type="match status" value="1"/>
</dbReference>
<dbReference type="SMART" id="SM00895">
    <property type="entry name" value="FCD"/>
    <property type="match status" value="1"/>
</dbReference>
<dbReference type="GO" id="GO:0003700">
    <property type="term" value="F:DNA-binding transcription factor activity"/>
    <property type="evidence" value="ECO:0007669"/>
    <property type="project" value="InterPro"/>
</dbReference>
<dbReference type="Pfam" id="PF07729">
    <property type="entry name" value="FCD"/>
    <property type="match status" value="1"/>
</dbReference>
<dbReference type="InterPro" id="IPR036390">
    <property type="entry name" value="WH_DNA-bd_sf"/>
</dbReference>
<dbReference type="PANTHER" id="PTHR43537">
    <property type="entry name" value="TRANSCRIPTIONAL REGULATOR, GNTR FAMILY"/>
    <property type="match status" value="1"/>
</dbReference>
<protein>
    <submittedName>
        <fullName evidence="5">GntR family transcriptional regulator</fullName>
    </submittedName>
</protein>
<dbReference type="EMBL" id="SHLA01000001">
    <property type="protein sequence ID" value="RZU62289.1"/>
    <property type="molecule type" value="Genomic_DNA"/>
</dbReference>
<accession>A0A4Q8AF96</accession>
<dbReference type="PROSITE" id="PS50949">
    <property type="entry name" value="HTH_GNTR"/>
    <property type="match status" value="1"/>
</dbReference>
<dbReference type="PRINTS" id="PR00035">
    <property type="entry name" value="HTHGNTR"/>
</dbReference>
<dbReference type="CDD" id="cd07377">
    <property type="entry name" value="WHTH_GntR"/>
    <property type="match status" value="1"/>
</dbReference>